<reference evidence="3" key="1">
    <citation type="submission" date="2025-08" db="UniProtKB">
        <authorList>
            <consortium name="RefSeq"/>
        </authorList>
    </citation>
    <scope>IDENTIFICATION</scope>
</reference>
<sequence>MIVCSVLSSAVMISFKRIKTIDKLNAHNGKIIAKKNNNSSSNNQNNRNNKNNNSNGKNQKNDSNKNTIGKNKVKKINNLQAAAITTGNNSTSNRRLESYLISVKDPSIRRWLSKSCNSNSSNHNDTKLQHLSDKHHKKLATPARNRSSLDRPVRVQDSYLQRNKLVIDDWNNNEHIHNQEMQQKTQEELCLEDKSKYKYKDDKKKGHKQIHQVIDDLVEIRVNKAVKIWPIRFRLSEFFELTLPKYRRRKRKRCHCMMITTMRQKTIKSMIEVEGIRDNYHEGAFKDTERLLKVLSINNVDQENRYNVSRCSVM</sequence>
<accession>A0AAJ6YC72</accession>
<keyword evidence="2" id="KW-1185">Reference proteome</keyword>
<dbReference type="AlphaFoldDB" id="A0AAJ6YC72"/>
<dbReference type="RefSeq" id="XP_011495091.1">
    <property type="nucleotide sequence ID" value="XM_011496789.1"/>
</dbReference>
<name>A0AAJ6YC72_9HYME</name>
<dbReference type="KEGG" id="csol:105360017"/>
<evidence type="ECO:0000256" key="1">
    <source>
        <dbReference type="SAM" id="MobiDB-lite"/>
    </source>
</evidence>
<evidence type="ECO:0000313" key="3">
    <source>
        <dbReference type="RefSeq" id="XP_011495091.1"/>
    </source>
</evidence>
<proteinExistence type="predicted"/>
<protein>
    <submittedName>
        <fullName evidence="3">Uncharacterized protein</fullName>
    </submittedName>
</protein>
<gene>
    <name evidence="3" type="primary">LOC105360017</name>
</gene>
<organism evidence="2 3">
    <name type="scientific">Ceratosolen solmsi marchali</name>
    <dbReference type="NCBI Taxonomy" id="326594"/>
    <lineage>
        <taxon>Eukaryota</taxon>
        <taxon>Metazoa</taxon>
        <taxon>Ecdysozoa</taxon>
        <taxon>Arthropoda</taxon>
        <taxon>Hexapoda</taxon>
        <taxon>Insecta</taxon>
        <taxon>Pterygota</taxon>
        <taxon>Neoptera</taxon>
        <taxon>Endopterygota</taxon>
        <taxon>Hymenoptera</taxon>
        <taxon>Apocrita</taxon>
        <taxon>Proctotrupomorpha</taxon>
        <taxon>Chalcidoidea</taxon>
        <taxon>Agaonidae</taxon>
        <taxon>Agaoninae</taxon>
        <taxon>Ceratosolen</taxon>
    </lineage>
</organism>
<feature type="region of interest" description="Disordered" evidence="1">
    <location>
        <begin position="32"/>
        <end position="68"/>
    </location>
</feature>
<feature type="compositionally biased region" description="Low complexity" evidence="1">
    <location>
        <begin position="114"/>
        <end position="123"/>
    </location>
</feature>
<feature type="region of interest" description="Disordered" evidence="1">
    <location>
        <begin position="114"/>
        <end position="151"/>
    </location>
</feature>
<dbReference type="Proteomes" id="UP000695007">
    <property type="component" value="Unplaced"/>
</dbReference>
<dbReference type="GeneID" id="105360017"/>
<evidence type="ECO:0000313" key="2">
    <source>
        <dbReference type="Proteomes" id="UP000695007"/>
    </source>
</evidence>
<feature type="compositionally biased region" description="Low complexity" evidence="1">
    <location>
        <begin position="34"/>
        <end position="58"/>
    </location>
</feature>